<keyword evidence="2" id="KW-1185">Reference proteome</keyword>
<dbReference type="Proteomes" id="UP000814385">
    <property type="component" value="Unassembled WGS sequence"/>
</dbReference>
<sequence length="131" mass="14689">MAISKLILGKRDFWLPLTVKQVAENPADGEFCFSLRVRDVSSRRLCELLRELSAIQVSAEFDDDEREVRIAEKLGELVMGWRDVCDDGGEEIPFTPEAFRQLLKISGMAPAILRAYGDGYSTAVPTMHLKA</sequence>
<evidence type="ECO:0000313" key="2">
    <source>
        <dbReference type="Proteomes" id="UP000814385"/>
    </source>
</evidence>
<evidence type="ECO:0000313" key="1">
    <source>
        <dbReference type="EMBL" id="MCG6659882.1"/>
    </source>
</evidence>
<name>A0ABS9PDM7_9GAMM</name>
<protein>
    <submittedName>
        <fullName evidence="1">Uncharacterized protein</fullName>
    </submittedName>
</protein>
<accession>A0ABS9PDM7</accession>
<dbReference type="RefSeq" id="WP_238979150.1">
    <property type="nucleotide sequence ID" value="NZ_JABFUC010000028.1"/>
</dbReference>
<reference evidence="1 2" key="1">
    <citation type="submission" date="2020-05" db="EMBL/GenBank/DDBJ databases">
        <title>Comparative genomic analysis of denitrifying bacteria from Halomonas genus.</title>
        <authorList>
            <person name="Wang L."/>
            <person name="Shao Z."/>
        </authorList>
    </citation>
    <scope>NUCLEOTIDE SEQUENCE [LARGE SCALE GENOMIC DNA]</scope>
    <source>
        <strain evidence="1 2">A4</strain>
    </source>
</reference>
<proteinExistence type="predicted"/>
<comment type="caution">
    <text evidence="1">The sequence shown here is derived from an EMBL/GenBank/DDBJ whole genome shotgun (WGS) entry which is preliminary data.</text>
</comment>
<dbReference type="EMBL" id="JABFUC010000028">
    <property type="protein sequence ID" value="MCG6659882.1"/>
    <property type="molecule type" value="Genomic_DNA"/>
</dbReference>
<gene>
    <name evidence="1" type="ORF">HOP52_19245</name>
</gene>
<organism evidence="1 2">
    <name type="scientific">Billgrantia campisalis</name>
    <dbReference type="NCBI Taxonomy" id="74661"/>
    <lineage>
        <taxon>Bacteria</taxon>
        <taxon>Pseudomonadati</taxon>
        <taxon>Pseudomonadota</taxon>
        <taxon>Gammaproteobacteria</taxon>
        <taxon>Oceanospirillales</taxon>
        <taxon>Halomonadaceae</taxon>
        <taxon>Billgrantia</taxon>
    </lineage>
</organism>